<dbReference type="Proteomes" id="UP001583186">
    <property type="component" value="Unassembled WGS sequence"/>
</dbReference>
<name>A0ABR3ZDS8_9PEZI</name>
<gene>
    <name evidence="10" type="ORF">Sste5346_003972</name>
</gene>
<keyword evidence="4" id="KW-0805">Transcription regulation</keyword>
<evidence type="ECO:0000256" key="2">
    <source>
        <dbReference type="ARBA" id="ARBA00010741"/>
    </source>
</evidence>
<dbReference type="EMBL" id="JAWCUI010000018">
    <property type="protein sequence ID" value="KAL1897664.1"/>
    <property type="molecule type" value="Genomic_DNA"/>
</dbReference>
<evidence type="ECO:0000256" key="6">
    <source>
        <dbReference type="ARBA" id="ARBA00023163"/>
    </source>
</evidence>
<evidence type="ECO:0000256" key="1">
    <source>
        <dbReference type="ARBA" id="ARBA00004173"/>
    </source>
</evidence>
<evidence type="ECO:0000256" key="5">
    <source>
        <dbReference type="ARBA" id="ARBA00023128"/>
    </source>
</evidence>
<evidence type="ECO:0000256" key="7">
    <source>
        <dbReference type="ARBA" id="ARBA00023274"/>
    </source>
</evidence>
<comment type="caution">
    <text evidence="10">The sequence shown here is derived from an EMBL/GenBank/DDBJ whole genome shotgun (WGS) entry which is preliminary data.</text>
</comment>
<evidence type="ECO:0000313" key="11">
    <source>
        <dbReference type="Proteomes" id="UP001583186"/>
    </source>
</evidence>
<evidence type="ECO:0000256" key="4">
    <source>
        <dbReference type="ARBA" id="ARBA00023015"/>
    </source>
</evidence>
<evidence type="ECO:0000256" key="3">
    <source>
        <dbReference type="ARBA" id="ARBA00022980"/>
    </source>
</evidence>
<sequence>MSGLPIRNLRQLAIGSSQAVRPLASTTTSTATTSIASAAVRNASSFPFKHQSIEEAEAFAAKVAKLRAKRRALQKVPSTAAVQAQRLPKPKKPTTIPPKPTTAPVVPYRRYKQPKPELTKFPEGHGEQIWIYNHIVTNQVVYSHSPTLRQNRALKQLPFNGKQTKPAKIRKDYWQPMALIQFNEGEGVVGRSVYQKLREFRRVHELSWGHQRKDLYAMDRKALGEGLNDQRANSIADMAAVLAGAGQGNRVKVSAADASSSTSDVVPATGKLAEVIVFWANDQDRNIAEKWSKNVRHAAGMPSLSARTAVIEQEAPEL</sequence>
<feature type="region of interest" description="Disordered" evidence="9">
    <location>
        <begin position="77"/>
        <end position="106"/>
    </location>
</feature>
<dbReference type="InterPro" id="IPR024629">
    <property type="entry name" value="Ribosomal_mL67"/>
</dbReference>
<dbReference type="Pfam" id="PF12829">
    <property type="entry name" value="Mhr1"/>
    <property type="match status" value="1"/>
</dbReference>
<dbReference type="PANTHER" id="PTHR28184">
    <property type="entry name" value="MITOCHONDRIAL HOMOLOGOUS RECOMBINATION PROTEIN 1"/>
    <property type="match status" value="1"/>
</dbReference>
<evidence type="ECO:0000256" key="8">
    <source>
        <dbReference type="ARBA" id="ARBA00035185"/>
    </source>
</evidence>
<protein>
    <recommendedName>
        <fullName evidence="8">Large ribosomal subunit protein mL67</fullName>
    </recommendedName>
</protein>
<keyword evidence="3" id="KW-0689">Ribosomal protein</keyword>
<organism evidence="10 11">
    <name type="scientific">Sporothrix stenoceras</name>
    <dbReference type="NCBI Taxonomy" id="5173"/>
    <lineage>
        <taxon>Eukaryota</taxon>
        <taxon>Fungi</taxon>
        <taxon>Dikarya</taxon>
        <taxon>Ascomycota</taxon>
        <taxon>Pezizomycotina</taxon>
        <taxon>Sordariomycetes</taxon>
        <taxon>Sordariomycetidae</taxon>
        <taxon>Ophiostomatales</taxon>
        <taxon>Ophiostomataceae</taxon>
        <taxon>Sporothrix</taxon>
    </lineage>
</organism>
<keyword evidence="6" id="KW-0804">Transcription</keyword>
<dbReference type="PANTHER" id="PTHR28184:SF1">
    <property type="entry name" value="LARGE RIBOSOMAL SUBUNIT PROTEIN ML67"/>
    <property type="match status" value="1"/>
</dbReference>
<accession>A0ABR3ZDS8</accession>
<proteinExistence type="inferred from homology"/>
<keyword evidence="11" id="KW-1185">Reference proteome</keyword>
<keyword evidence="5" id="KW-0496">Mitochondrion</keyword>
<reference evidence="10 11" key="1">
    <citation type="journal article" date="2024" name="IMA Fungus">
        <title>IMA Genome - F19 : A genome assembly and annotation guide to empower mycologists, including annotated draft genome sequences of Ceratocystis pirilliformis, Diaporthe australafricana, Fusarium ophioides, Paecilomyces lecythidis, and Sporothrix stenoceras.</title>
        <authorList>
            <person name="Aylward J."/>
            <person name="Wilson A.M."/>
            <person name="Visagie C.M."/>
            <person name="Spraker J."/>
            <person name="Barnes I."/>
            <person name="Buitendag C."/>
            <person name="Ceriani C."/>
            <person name="Del Mar Angel L."/>
            <person name="du Plessis D."/>
            <person name="Fuchs T."/>
            <person name="Gasser K."/>
            <person name="Kramer D."/>
            <person name="Li W."/>
            <person name="Munsamy K."/>
            <person name="Piso A."/>
            <person name="Price J.L."/>
            <person name="Sonnekus B."/>
            <person name="Thomas C."/>
            <person name="van der Nest A."/>
            <person name="van Dijk A."/>
            <person name="van Heerden A."/>
            <person name="van Vuuren N."/>
            <person name="Yilmaz N."/>
            <person name="Duong T.A."/>
            <person name="van der Merwe N.A."/>
            <person name="Wingfield M.J."/>
            <person name="Wingfield B.D."/>
        </authorList>
    </citation>
    <scope>NUCLEOTIDE SEQUENCE [LARGE SCALE GENOMIC DNA]</scope>
    <source>
        <strain evidence="10 11">CMW 5346</strain>
    </source>
</reference>
<comment type="similarity">
    <text evidence="2">Belongs to the mitochondrion-specific ribosomal protein mL67 family.</text>
</comment>
<evidence type="ECO:0000256" key="9">
    <source>
        <dbReference type="SAM" id="MobiDB-lite"/>
    </source>
</evidence>
<keyword evidence="7" id="KW-0687">Ribonucleoprotein</keyword>
<comment type="subcellular location">
    <subcellularLocation>
        <location evidence="1">Mitochondrion</location>
    </subcellularLocation>
</comment>
<evidence type="ECO:0000313" key="10">
    <source>
        <dbReference type="EMBL" id="KAL1897664.1"/>
    </source>
</evidence>